<keyword evidence="2" id="KW-1133">Transmembrane helix</keyword>
<feature type="coiled-coil region" evidence="1">
    <location>
        <begin position="68"/>
        <end position="129"/>
    </location>
</feature>
<proteinExistence type="predicted"/>
<evidence type="ECO:0000313" key="3">
    <source>
        <dbReference type="EMBL" id="KAK1273887.1"/>
    </source>
</evidence>
<name>A0AAV9BC42_ACOGR</name>
<keyword evidence="1" id="KW-0175">Coiled coil</keyword>
<keyword evidence="2" id="KW-0472">Membrane</keyword>
<evidence type="ECO:0000313" key="4">
    <source>
        <dbReference type="Proteomes" id="UP001179952"/>
    </source>
</evidence>
<keyword evidence="2" id="KW-0812">Transmembrane</keyword>
<sequence>MAVAIQTALRITARPPPSLTRRPFKFLTRCVGGGGGEKEIGRLISGMVGEEVEALLNRRENRPLLDGLNEASRRVESARAALAEIDRREADNARVKEEIARLESREAEIAQTQRELLEARSMVEEAERSLSSNMGDYRSGEISEIDREAERWESIKAATVSSIFGTLAGLPISLYQETNSVQLAFHLAVIFVSCALFGITFRYTIRRDLDNIQLKTGTSAAFGFVKGLAVLEDGSPLQLDTDSLLSHAIDGAVYVSENVFIFLSAAVALDYCFKMRFLSPFPIKK</sequence>
<dbReference type="AlphaFoldDB" id="A0AAV9BC42"/>
<dbReference type="Proteomes" id="UP001179952">
    <property type="component" value="Unassembled WGS sequence"/>
</dbReference>
<gene>
    <name evidence="3" type="ORF">QJS04_geneDACA010764</name>
</gene>
<evidence type="ECO:0000256" key="1">
    <source>
        <dbReference type="SAM" id="Coils"/>
    </source>
</evidence>
<feature type="transmembrane region" description="Helical" evidence="2">
    <location>
        <begin position="251"/>
        <end position="273"/>
    </location>
</feature>
<keyword evidence="4" id="KW-1185">Reference proteome</keyword>
<dbReference type="PANTHER" id="PTHR36383:SF1">
    <property type="entry name" value="PROTEIN, PUTATIVE-RELATED"/>
    <property type="match status" value="1"/>
</dbReference>
<evidence type="ECO:0000256" key="2">
    <source>
        <dbReference type="SAM" id="Phobius"/>
    </source>
</evidence>
<accession>A0AAV9BC42</accession>
<organism evidence="3 4">
    <name type="scientific">Acorus gramineus</name>
    <name type="common">Dwarf sweet flag</name>
    <dbReference type="NCBI Taxonomy" id="55184"/>
    <lineage>
        <taxon>Eukaryota</taxon>
        <taxon>Viridiplantae</taxon>
        <taxon>Streptophyta</taxon>
        <taxon>Embryophyta</taxon>
        <taxon>Tracheophyta</taxon>
        <taxon>Spermatophyta</taxon>
        <taxon>Magnoliopsida</taxon>
        <taxon>Liliopsida</taxon>
        <taxon>Acoraceae</taxon>
        <taxon>Acorus</taxon>
    </lineage>
</organism>
<reference evidence="3" key="1">
    <citation type="journal article" date="2023" name="Nat. Commun.">
        <title>Diploid and tetraploid genomes of Acorus and the evolution of monocots.</title>
        <authorList>
            <person name="Ma L."/>
            <person name="Liu K.W."/>
            <person name="Li Z."/>
            <person name="Hsiao Y.Y."/>
            <person name="Qi Y."/>
            <person name="Fu T."/>
            <person name="Tang G.D."/>
            <person name="Zhang D."/>
            <person name="Sun W.H."/>
            <person name="Liu D.K."/>
            <person name="Li Y."/>
            <person name="Chen G.Z."/>
            <person name="Liu X.D."/>
            <person name="Liao X.Y."/>
            <person name="Jiang Y.T."/>
            <person name="Yu X."/>
            <person name="Hao Y."/>
            <person name="Huang J."/>
            <person name="Zhao X.W."/>
            <person name="Ke S."/>
            <person name="Chen Y.Y."/>
            <person name="Wu W.L."/>
            <person name="Hsu J.L."/>
            <person name="Lin Y.F."/>
            <person name="Huang M.D."/>
            <person name="Li C.Y."/>
            <person name="Huang L."/>
            <person name="Wang Z.W."/>
            <person name="Zhao X."/>
            <person name="Zhong W.Y."/>
            <person name="Peng D.H."/>
            <person name="Ahmad S."/>
            <person name="Lan S."/>
            <person name="Zhang J.S."/>
            <person name="Tsai W.C."/>
            <person name="Van de Peer Y."/>
            <person name="Liu Z.J."/>
        </authorList>
    </citation>
    <scope>NUCLEOTIDE SEQUENCE</scope>
    <source>
        <strain evidence="3">SCP</strain>
    </source>
</reference>
<feature type="transmembrane region" description="Helical" evidence="2">
    <location>
        <begin position="181"/>
        <end position="200"/>
    </location>
</feature>
<reference evidence="3" key="2">
    <citation type="submission" date="2023-06" db="EMBL/GenBank/DDBJ databases">
        <authorList>
            <person name="Ma L."/>
            <person name="Liu K.-W."/>
            <person name="Li Z."/>
            <person name="Hsiao Y.-Y."/>
            <person name="Qi Y."/>
            <person name="Fu T."/>
            <person name="Tang G."/>
            <person name="Zhang D."/>
            <person name="Sun W.-H."/>
            <person name="Liu D.-K."/>
            <person name="Li Y."/>
            <person name="Chen G.-Z."/>
            <person name="Liu X.-D."/>
            <person name="Liao X.-Y."/>
            <person name="Jiang Y.-T."/>
            <person name="Yu X."/>
            <person name="Hao Y."/>
            <person name="Huang J."/>
            <person name="Zhao X.-W."/>
            <person name="Ke S."/>
            <person name="Chen Y.-Y."/>
            <person name="Wu W.-L."/>
            <person name="Hsu J.-L."/>
            <person name="Lin Y.-F."/>
            <person name="Huang M.-D."/>
            <person name="Li C.-Y."/>
            <person name="Huang L."/>
            <person name="Wang Z.-W."/>
            <person name="Zhao X."/>
            <person name="Zhong W.-Y."/>
            <person name="Peng D.-H."/>
            <person name="Ahmad S."/>
            <person name="Lan S."/>
            <person name="Zhang J.-S."/>
            <person name="Tsai W.-C."/>
            <person name="Van De Peer Y."/>
            <person name="Liu Z.-J."/>
        </authorList>
    </citation>
    <scope>NUCLEOTIDE SEQUENCE</scope>
    <source>
        <strain evidence="3">SCP</strain>
        <tissue evidence="3">Leaves</tissue>
    </source>
</reference>
<protein>
    <submittedName>
        <fullName evidence="3">Uncharacterized protein</fullName>
    </submittedName>
</protein>
<comment type="caution">
    <text evidence="3">The sequence shown here is derived from an EMBL/GenBank/DDBJ whole genome shotgun (WGS) entry which is preliminary data.</text>
</comment>
<dbReference type="EMBL" id="JAUJYN010000004">
    <property type="protein sequence ID" value="KAK1273887.1"/>
    <property type="molecule type" value="Genomic_DNA"/>
</dbReference>
<dbReference type="PANTHER" id="PTHR36383">
    <property type="entry name" value="OS09G0529350 PROTEIN"/>
    <property type="match status" value="1"/>
</dbReference>